<dbReference type="GO" id="GO:0015074">
    <property type="term" value="P:DNA integration"/>
    <property type="evidence" value="ECO:0007669"/>
    <property type="project" value="InterPro"/>
</dbReference>
<dbReference type="Proteomes" id="UP000310158">
    <property type="component" value="Unassembled WGS sequence"/>
</dbReference>
<keyword evidence="3" id="KW-1185">Reference proteome</keyword>
<evidence type="ECO:0008006" key="4">
    <source>
        <dbReference type="Google" id="ProtNLM"/>
    </source>
</evidence>
<dbReference type="InterPro" id="IPR052925">
    <property type="entry name" value="Phage_Integrase-like_Recomb"/>
</dbReference>
<dbReference type="PANTHER" id="PTHR34605">
    <property type="entry name" value="PHAGE_INTEGRASE DOMAIN-CONTAINING PROTEIN"/>
    <property type="match status" value="1"/>
</dbReference>
<reference evidence="2 3" key="1">
    <citation type="submission" date="2019-02" db="EMBL/GenBank/DDBJ databases">
        <title>Genome sequencing of the rare red list fungi Bondarzewia mesenterica.</title>
        <authorList>
            <person name="Buettner E."/>
            <person name="Kellner H."/>
        </authorList>
    </citation>
    <scope>NUCLEOTIDE SEQUENCE [LARGE SCALE GENOMIC DNA]</scope>
    <source>
        <strain evidence="2 3">DSM 108281</strain>
    </source>
</reference>
<gene>
    <name evidence="2" type="ORF">EW146_g8622</name>
</gene>
<evidence type="ECO:0000313" key="2">
    <source>
        <dbReference type="EMBL" id="THH09655.1"/>
    </source>
</evidence>
<protein>
    <recommendedName>
        <fullName evidence="4">Tyr recombinase domain-containing protein</fullName>
    </recommendedName>
</protein>
<dbReference type="EMBL" id="SGPL01000616">
    <property type="protein sequence ID" value="THH09655.1"/>
    <property type="molecule type" value="Genomic_DNA"/>
</dbReference>
<dbReference type="PANTHER" id="PTHR34605:SF3">
    <property type="entry name" value="P CELL-TYPE AGGLUTINATION PROTEIN MAP4-LIKE-RELATED"/>
    <property type="match status" value="1"/>
</dbReference>
<keyword evidence="1" id="KW-0233">DNA recombination</keyword>
<sequence length="249" mass="27135">MAWVAYLGECIQPKMIKSYLTHVKSLHVDADLPFSITEAPIVQRLIRGIKRYHGEAGRKPKQPITLPILCTILSNLPNSPQYLHLQAAYCVAYSALLRCGEFTIKGGRFDPTINLMHGAVHLLPDAENPTHATLVLPTSKTDPFHRGVTITITAAPPNVPTCPVQALKDLFRWDPHPENVPLFEESLGNALSQGFFLKAIRQALLAGGHDPSAFASHSFRRGATSSTAVAGFSDYGALAQRRLQAVPGN</sequence>
<name>A0A4S4LDE4_9AGAM</name>
<dbReference type="OrthoDB" id="3067625at2759"/>
<dbReference type="InterPro" id="IPR011010">
    <property type="entry name" value="DNA_brk_join_enz"/>
</dbReference>
<accession>A0A4S4LDE4</accession>
<evidence type="ECO:0000313" key="3">
    <source>
        <dbReference type="Proteomes" id="UP000310158"/>
    </source>
</evidence>
<evidence type="ECO:0000256" key="1">
    <source>
        <dbReference type="ARBA" id="ARBA00023172"/>
    </source>
</evidence>
<proteinExistence type="predicted"/>
<dbReference type="AlphaFoldDB" id="A0A4S4LDE4"/>
<dbReference type="Gene3D" id="1.10.443.10">
    <property type="entry name" value="Intergrase catalytic core"/>
    <property type="match status" value="1"/>
</dbReference>
<comment type="caution">
    <text evidence="2">The sequence shown here is derived from an EMBL/GenBank/DDBJ whole genome shotgun (WGS) entry which is preliminary data.</text>
</comment>
<dbReference type="GO" id="GO:0003677">
    <property type="term" value="F:DNA binding"/>
    <property type="evidence" value="ECO:0007669"/>
    <property type="project" value="InterPro"/>
</dbReference>
<dbReference type="InterPro" id="IPR013762">
    <property type="entry name" value="Integrase-like_cat_sf"/>
</dbReference>
<dbReference type="SUPFAM" id="SSF56349">
    <property type="entry name" value="DNA breaking-rejoining enzymes"/>
    <property type="match status" value="1"/>
</dbReference>
<organism evidence="2 3">
    <name type="scientific">Bondarzewia mesenterica</name>
    <dbReference type="NCBI Taxonomy" id="1095465"/>
    <lineage>
        <taxon>Eukaryota</taxon>
        <taxon>Fungi</taxon>
        <taxon>Dikarya</taxon>
        <taxon>Basidiomycota</taxon>
        <taxon>Agaricomycotina</taxon>
        <taxon>Agaricomycetes</taxon>
        <taxon>Russulales</taxon>
        <taxon>Bondarzewiaceae</taxon>
        <taxon>Bondarzewia</taxon>
    </lineage>
</organism>
<dbReference type="GO" id="GO:0006310">
    <property type="term" value="P:DNA recombination"/>
    <property type="evidence" value="ECO:0007669"/>
    <property type="project" value="UniProtKB-KW"/>
</dbReference>